<proteinExistence type="predicted"/>
<keyword evidence="1" id="KW-0812">Transmembrane</keyword>
<comment type="caution">
    <text evidence="2">The sequence shown here is derived from an EMBL/GenBank/DDBJ whole genome shotgun (WGS) entry which is preliminary data.</text>
</comment>
<accession>A0A0V1A1I0</accession>
<dbReference type="Proteomes" id="UP000054783">
    <property type="component" value="Unassembled WGS sequence"/>
</dbReference>
<evidence type="ECO:0000313" key="2">
    <source>
        <dbReference type="EMBL" id="KRY18758.1"/>
    </source>
</evidence>
<evidence type="ECO:0000256" key="1">
    <source>
        <dbReference type="SAM" id="Phobius"/>
    </source>
</evidence>
<dbReference type="EMBL" id="JYDQ01000043">
    <property type="protein sequence ID" value="KRY18758.1"/>
    <property type="molecule type" value="Genomic_DNA"/>
</dbReference>
<keyword evidence="1" id="KW-1133">Transmembrane helix</keyword>
<name>A0A0V1A1I0_9BILA</name>
<keyword evidence="1" id="KW-0472">Membrane</keyword>
<dbReference type="AlphaFoldDB" id="A0A0V1A1I0"/>
<sequence length="217" mass="25552">MAKTCIIENEATKETTLQYVEQTEIFTTFNRKLDQKDYIKSRENFYLINVRNTSHSSTCLLENVCKFLFHCYAYVYCRWLLAYGVQCECDENYGILLKTALRFVYYFLFLQINSSAFVQTDVNNEEKKKFKRSDMKQNADGTKGACPYSSFLILLISAADNSKRTWSFCSTAVLSLFGFCDDFYFNLFKLYFCLLIFLISQFHHLPYFILNLTEVKN</sequence>
<protein>
    <submittedName>
        <fullName evidence="2">Uncharacterized protein</fullName>
    </submittedName>
</protein>
<evidence type="ECO:0000313" key="3">
    <source>
        <dbReference type="Proteomes" id="UP000054783"/>
    </source>
</evidence>
<feature type="transmembrane region" description="Helical" evidence="1">
    <location>
        <begin position="191"/>
        <end position="210"/>
    </location>
</feature>
<gene>
    <name evidence="2" type="ORF">T12_1926</name>
</gene>
<organism evidence="2 3">
    <name type="scientific">Trichinella patagoniensis</name>
    <dbReference type="NCBI Taxonomy" id="990121"/>
    <lineage>
        <taxon>Eukaryota</taxon>
        <taxon>Metazoa</taxon>
        <taxon>Ecdysozoa</taxon>
        <taxon>Nematoda</taxon>
        <taxon>Enoplea</taxon>
        <taxon>Dorylaimia</taxon>
        <taxon>Trichinellida</taxon>
        <taxon>Trichinellidae</taxon>
        <taxon>Trichinella</taxon>
    </lineage>
</organism>
<keyword evidence="3" id="KW-1185">Reference proteome</keyword>
<reference evidence="2 3" key="1">
    <citation type="submission" date="2015-01" db="EMBL/GenBank/DDBJ databases">
        <title>Evolution of Trichinella species and genotypes.</title>
        <authorList>
            <person name="Korhonen P.K."/>
            <person name="Edoardo P."/>
            <person name="Giuseppe L.R."/>
            <person name="Gasser R.B."/>
        </authorList>
    </citation>
    <scope>NUCLEOTIDE SEQUENCE [LARGE SCALE GENOMIC DNA]</scope>
    <source>
        <strain evidence="2">ISS2496</strain>
    </source>
</reference>